<protein>
    <submittedName>
        <fullName evidence="1">Uncharacterized protein</fullName>
    </submittedName>
</protein>
<name>A0A9Q0EE04_9TELE</name>
<gene>
    <name evidence="1" type="ORF">NHX12_028584</name>
</gene>
<evidence type="ECO:0000313" key="2">
    <source>
        <dbReference type="Proteomes" id="UP001148018"/>
    </source>
</evidence>
<organism evidence="1 2">
    <name type="scientific">Muraenolepis orangiensis</name>
    <name type="common">Patagonian moray cod</name>
    <dbReference type="NCBI Taxonomy" id="630683"/>
    <lineage>
        <taxon>Eukaryota</taxon>
        <taxon>Metazoa</taxon>
        <taxon>Chordata</taxon>
        <taxon>Craniata</taxon>
        <taxon>Vertebrata</taxon>
        <taxon>Euteleostomi</taxon>
        <taxon>Actinopterygii</taxon>
        <taxon>Neopterygii</taxon>
        <taxon>Teleostei</taxon>
        <taxon>Neoteleostei</taxon>
        <taxon>Acanthomorphata</taxon>
        <taxon>Zeiogadaria</taxon>
        <taxon>Gadariae</taxon>
        <taxon>Gadiformes</taxon>
        <taxon>Muraenolepidoidei</taxon>
        <taxon>Muraenolepididae</taxon>
        <taxon>Muraenolepis</taxon>
    </lineage>
</organism>
<comment type="caution">
    <text evidence="1">The sequence shown here is derived from an EMBL/GenBank/DDBJ whole genome shotgun (WGS) entry which is preliminary data.</text>
</comment>
<proteinExistence type="predicted"/>
<dbReference type="AlphaFoldDB" id="A0A9Q0EE04"/>
<evidence type="ECO:0000313" key="1">
    <source>
        <dbReference type="EMBL" id="KAJ3603843.1"/>
    </source>
</evidence>
<dbReference type="Proteomes" id="UP001148018">
    <property type="component" value="Unassembled WGS sequence"/>
</dbReference>
<accession>A0A9Q0EE04</accession>
<dbReference type="EMBL" id="JANIIK010000044">
    <property type="protein sequence ID" value="KAJ3603843.1"/>
    <property type="molecule type" value="Genomic_DNA"/>
</dbReference>
<sequence length="79" mass="8489">MDHSPRSQARGPTCVEEKGISVVDTFVSSKAMYTFKHIQELLSKSYIFVKGYSGRAGVDPLVEPAVGPGAGEPTRGQMC</sequence>
<keyword evidence="2" id="KW-1185">Reference proteome</keyword>
<reference evidence="1" key="1">
    <citation type="submission" date="2022-07" db="EMBL/GenBank/DDBJ databases">
        <title>Chromosome-level genome of Muraenolepis orangiensis.</title>
        <authorList>
            <person name="Kim J."/>
        </authorList>
    </citation>
    <scope>NUCLEOTIDE SEQUENCE</scope>
    <source>
        <strain evidence="1">KU_S4_2022</strain>
        <tissue evidence="1">Muscle</tissue>
    </source>
</reference>